<dbReference type="InterPro" id="IPR050700">
    <property type="entry name" value="YIM1/Zinc_Alcohol_DH_Fams"/>
</dbReference>
<evidence type="ECO:0000259" key="1">
    <source>
        <dbReference type="SMART" id="SM00829"/>
    </source>
</evidence>
<dbReference type="InterPro" id="IPR036291">
    <property type="entry name" value="NAD(P)-bd_dom_sf"/>
</dbReference>
<dbReference type="SUPFAM" id="SSF51735">
    <property type="entry name" value="NAD(P)-binding Rossmann-fold domains"/>
    <property type="match status" value="1"/>
</dbReference>
<evidence type="ECO:0000313" key="2">
    <source>
        <dbReference type="EMBL" id="EMR64438.1"/>
    </source>
</evidence>
<keyword evidence="3" id="KW-1185">Reference proteome</keyword>
<proteinExistence type="predicted"/>
<dbReference type="GO" id="GO:0016491">
    <property type="term" value="F:oxidoreductase activity"/>
    <property type="evidence" value="ECO:0007669"/>
    <property type="project" value="InterPro"/>
</dbReference>
<dbReference type="HOGENOM" id="CLU_026673_3_3_1"/>
<name>M7SJF1_EUTLA</name>
<gene>
    <name evidence="2" type="ORF">UCREL1_8618</name>
</gene>
<dbReference type="Gene3D" id="3.40.50.720">
    <property type="entry name" value="NAD(P)-binding Rossmann-like Domain"/>
    <property type="match status" value="1"/>
</dbReference>
<evidence type="ECO:0000313" key="3">
    <source>
        <dbReference type="Proteomes" id="UP000012174"/>
    </source>
</evidence>
<sequence>MATAKAWRFTKRGLPADVLHLEDITVPALPPPLPFPKDVSMPEEWLIIKVSYTALNPGSQMQLNILPSFTRAGTCVPEMDFAGTVVDVWIPEDGKARRFSKGDEVVGFLPITHTYPTGNGALASHIRVPARYVVKKPKNTSMEESAGLLCTACTAWTLATEAGLKSEDQVLIHGASGGVGSAAVQLAKYIVGDQGLVVAVCSGRNAEMVIDYTESPDVSEELARRFSSSPFDVILDCAGNQQVYVNSVRYMKSKVN</sequence>
<protein>
    <submittedName>
        <fullName evidence="2">Putative zinc alcohol dehydrogenase protein</fullName>
    </submittedName>
</protein>
<dbReference type="SUPFAM" id="SSF50129">
    <property type="entry name" value="GroES-like"/>
    <property type="match status" value="1"/>
</dbReference>
<dbReference type="InterPro" id="IPR011032">
    <property type="entry name" value="GroES-like_sf"/>
</dbReference>
<dbReference type="KEGG" id="ela:UCREL1_8618"/>
<organism evidence="2 3">
    <name type="scientific">Eutypa lata (strain UCR-EL1)</name>
    <name type="common">Grapevine dieback disease fungus</name>
    <name type="synonym">Eutypa armeniacae</name>
    <dbReference type="NCBI Taxonomy" id="1287681"/>
    <lineage>
        <taxon>Eukaryota</taxon>
        <taxon>Fungi</taxon>
        <taxon>Dikarya</taxon>
        <taxon>Ascomycota</taxon>
        <taxon>Pezizomycotina</taxon>
        <taxon>Sordariomycetes</taxon>
        <taxon>Xylariomycetidae</taxon>
        <taxon>Xylariales</taxon>
        <taxon>Diatrypaceae</taxon>
        <taxon>Eutypa</taxon>
    </lineage>
</organism>
<dbReference type="InterPro" id="IPR020843">
    <property type="entry name" value="ER"/>
</dbReference>
<dbReference type="Gene3D" id="3.90.180.10">
    <property type="entry name" value="Medium-chain alcohol dehydrogenases, catalytic domain"/>
    <property type="match status" value="1"/>
</dbReference>
<dbReference type="CDD" id="cd08267">
    <property type="entry name" value="MDR1"/>
    <property type="match status" value="1"/>
</dbReference>
<dbReference type="SMART" id="SM00829">
    <property type="entry name" value="PKS_ER"/>
    <property type="match status" value="1"/>
</dbReference>
<dbReference type="OrthoDB" id="3509362at2759"/>
<dbReference type="Proteomes" id="UP000012174">
    <property type="component" value="Unassembled WGS sequence"/>
</dbReference>
<dbReference type="GO" id="GO:0005739">
    <property type="term" value="C:mitochondrion"/>
    <property type="evidence" value="ECO:0007669"/>
    <property type="project" value="TreeGrafter"/>
</dbReference>
<dbReference type="AlphaFoldDB" id="M7SJF1"/>
<reference evidence="3" key="1">
    <citation type="journal article" date="2013" name="Genome Announc.">
        <title>Draft genome sequence of the grapevine dieback fungus Eutypa lata UCR-EL1.</title>
        <authorList>
            <person name="Blanco-Ulate B."/>
            <person name="Rolshausen P.E."/>
            <person name="Cantu D."/>
        </authorList>
    </citation>
    <scope>NUCLEOTIDE SEQUENCE [LARGE SCALE GENOMIC DNA]</scope>
    <source>
        <strain evidence="3">UCR-EL1</strain>
    </source>
</reference>
<feature type="domain" description="Enoyl reductase (ER)" evidence="1">
    <location>
        <begin position="22"/>
        <end position="255"/>
    </location>
</feature>
<dbReference type="InterPro" id="IPR013154">
    <property type="entry name" value="ADH-like_N"/>
</dbReference>
<dbReference type="eggNOG" id="KOG1198">
    <property type="taxonomic scope" value="Eukaryota"/>
</dbReference>
<dbReference type="OMA" id="TCVPEMD"/>
<accession>M7SJF1</accession>
<dbReference type="STRING" id="1287681.M7SJF1"/>
<dbReference type="Pfam" id="PF08240">
    <property type="entry name" value="ADH_N"/>
    <property type="match status" value="1"/>
</dbReference>
<dbReference type="PANTHER" id="PTHR11695">
    <property type="entry name" value="ALCOHOL DEHYDROGENASE RELATED"/>
    <property type="match status" value="1"/>
</dbReference>
<dbReference type="PANTHER" id="PTHR11695:SF647">
    <property type="entry name" value="ENOYL REDUCTASE (ER) DOMAIN-CONTAINING PROTEIN"/>
    <property type="match status" value="1"/>
</dbReference>
<dbReference type="EMBL" id="KB707075">
    <property type="protein sequence ID" value="EMR64438.1"/>
    <property type="molecule type" value="Genomic_DNA"/>
</dbReference>